<dbReference type="InterPro" id="IPR050399">
    <property type="entry name" value="HPr"/>
</dbReference>
<evidence type="ECO:0000256" key="1">
    <source>
        <dbReference type="ARBA" id="ARBA00004496"/>
    </source>
</evidence>
<dbReference type="NCBIfam" id="TIGR01003">
    <property type="entry name" value="PTS_HPr_family"/>
    <property type="match status" value="1"/>
</dbReference>
<dbReference type="CDD" id="cd00367">
    <property type="entry name" value="PTS-HPr_like"/>
    <property type="match status" value="1"/>
</dbReference>
<keyword evidence="4" id="KW-0598">Phosphotransferase system</keyword>
<dbReference type="PROSITE" id="PS00369">
    <property type="entry name" value="PTS_HPR_HIS"/>
    <property type="match status" value="1"/>
</dbReference>
<dbReference type="InterPro" id="IPR000032">
    <property type="entry name" value="HPr-like"/>
</dbReference>
<dbReference type="SUPFAM" id="SSF55594">
    <property type="entry name" value="HPr-like"/>
    <property type="match status" value="1"/>
</dbReference>
<reference evidence="6" key="1">
    <citation type="submission" date="2020-10" db="EMBL/GenBank/DDBJ databases">
        <authorList>
            <person name="Gilroy R."/>
        </authorList>
    </citation>
    <scope>NUCLEOTIDE SEQUENCE</scope>
    <source>
        <strain evidence="6">ChiW3-316</strain>
    </source>
</reference>
<feature type="domain" description="HPr" evidence="5">
    <location>
        <begin position="5"/>
        <end position="92"/>
    </location>
</feature>
<accession>A0A9D1M461</accession>
<evidence type="ECO:0000256" key="4">
    <source>
        <dbReference type="ARBA" id="ARBA00022683"/>
    </source>
</evidence>
<dbReference type="PROSITE" id="PS51350">
    <property type="entry name" value="PTS_HPR_DOM"/>
    <property type="match status" value="1"/>
</dbReference>
<comment type="similarity">
    <text evidence="2">Belongs to the HPr family.</text>
</comment>
<dbReference type="Gene3D" id="3.30.1340.10">
    <property type="entry name" value="HPr-like"/>
    <property type="match status" value="1"/>
</dbReference>
<organism evidence="6 7">
    <name type="scientific">Candidatus Scatocola faecipullorum</name>
    <dbReference type="NCBI Taxonomy" id="2840917"/>
    <lineage>
        <taxon>Bacteria</taxon>
        <taxon>Pseudomonadati</taxon>
        <taxon>Pseudomonadota</taxon>
        <taxon>Alphaproteobacteria</taxon>
        <taxon>Rhodospirillales</taxon>
        <taxon>Rhodospirillaceae</taxon>
        <taxon>Rhodospirillaceae incertae sedis</taxon>
        <taxon>Candidatus Scatocola</taxon>
    </lineage>
</organism>
<evidence type="ECO:0000313" key="6">
    <source>
        <dbReference type="EMBL" id="HIU53326.1"/>
    </source>
</evidence>
<gene>
    <name evidence="6" type="ORF">IAD20_04515</name>
</gene>
<name>A0A9D1M461_9PROT</name>
<dbReference type="GO" id="GO:0005737">
    <property type="term" value="C:cytoplasm"/>
    <property type="evidence" value="ECO:0007669"/>
    <property type="project" value="UniProtKB-SubCell"/>
</dbReference>
<evidence type="ECO:0000259" key="5">
    <source>
        <dbReference type="PROSITE" id="PS51350"/>
    </source>
</evidence>
<dbReference type="InterPro" id="IPR001020">
    <property type="entry name" value="PTS_HPr_His_P_site"/>
</dbReference>
<dbReference type="EMBL" id="DVNC01000029">
    <property type="protein sequence ID" value="HIU53326.1"/>
    <property type="molecule type" value="Genomic_DNA"/>
</dbReference>
<dbReference type="GO" id="GO:0009401">
    <property type="term" value="P:phosphoenolpyruvate-dependent sugar phosphotransferase system"/>
    <property type="evidence" value="ECO:0007669"/>
    <property type="project" value="UniProtKB-KW"/>
</dbReference>
<dbReference type="PANTHER" id="PTHR33705">
    <property type="entry name" value="PHOSPHOCARRIER PROTEIN HPR"/>
    <property type="match status" value="1"/>
</dbReference>
<evidence type="ECO:0000256" key="3">
    <source>
        <dbReference type="ARBA" id="ARBA00022490"/>
    </source>
</evidence>
<sequence>MSDESYSATLEIQNRKGLHARAAAAFVKAIEDLNAEVSVERIGQTVSGCSIMGLMMLAAAKGTTIQVTCKGPQAKEAMDALTLLVNSKFGED</sequence>
<dbReference type="Pfam" id="PF00381">
    <property type="entry name" value="PTS-HPr"/>
    <property type="match status" value="1"/>
</dbReference>
<evidence type="ECO:0000313" key="7">
    <source>
        <dbReference type="Proteomes" id="UP000824107"/>
    </source>
</evidence>
<reference evidence="6" key="2">
    <citation type="journal article" date="2021" name="PeerJ">
        <title>Extensive microbial diversity within the chicken gut microbiome revealed by metagenomics and culture.</title>
        <authorList>
            <person name="Gilroy R."/>
            <person name="Ravi A."/>
            <person name="Getino M."/>
            <person name="Pursley I."/>
            <person name="Horton D.L."/>
            <person name="Alikhan N.F."/>
            <person name="Baker D."/>
            <person name="Gharbi K."/>
            <person name="Hall N."/>
            <person name="Watson M."/>
            <person name="Adriaenssens E.M."/>
            <person name="Foster-Nyarko E."/>
            <person name="Jarju S."/>
            <person name="Secka A."/>
            <person name="Antonio M."/>
            <person name="Oren A."/>
            <person name="Chaudhuri R.R."/>
            <person name="La Ragione R."/>
            <person name="Hildebrand F."/>
            <person name="Pallen M.J."/>
        </authorList>
    </citation>
    <scope>NUCLEOTIDE SEQUENCE</scope>
    <source>
        <strain evidence="6">ChiW3-316</strain>
    </source>
</reference>
<proteinExistence type="inferred from homology"/>
<dbReference type="InterPro" id="IPR035895">
    <property type="entry name" value="HPr-like_sf"/>
</dbReference>
<dbReference type="PANTHER" id="PTHR33705:SF2">
    <property type="entry name" value="PHOSPHOCARRIER PROTEIN NPR"/>
    <property type="match status" value="1"/>
</dbReference>
<dbReference type="PRINTS" id="PR00107">
    <property type="entry name" value="PHOSPHOCPHPR"/>
</dbReference>
<comment type="subcellular location">
    <subcellularLocation>
        <location evidence="1">Cytoplasm</location>
    </subcellularLocation>
</comment>
<dbReference type="Proteomes" id="UP000824107">
    <property type="component" value="Unassembled WGS sequence"/>
</dbReference>
<dbReference type="AlphaFoldDB" id="A0A9D1M461"/>
<evidence type="ECO:0000256" key="2">
    <source>
        <dbReference type="ARBA" id="ARBA00010736"/>
    </source>
</evidence>
<keyword evidence="3" id="KW-0963">Cytoplasm</keyword>
<comment type="caution">
    <text evidence="6">The sequence shown here is derived from an EMBL/GenBank/DDBJ whole genome shotgun (WGS) entry which is preliminary data.</text>
</comment>
<protein>
    <submittedName>
        <fullName evidence="6">HPr family phosphocarrier protein</fullName>
    </submittedName>
</protein>